<name>A0AAN2QV44_9LACO</name>
<reference evidence="3 4" key="1">
    <citation type="submission" date="2015-12" db="EMBL/GenBank/DDBJ databases">
        <authorList>
            <person name="Andreevskaya M."/>
        </authorList>
    </citation>
    <scope>NUCLEOTIDE SEQUENCE [LARGE SCALE GENOMIC DNA]</scope>
    <source>
        <strain evidence="2 4">KSL4-2</strain>
        <strain evidence="1 3">PL111</strain>
    </source>
</reference>
<dbReference type="EMBL" id="FBTU01000013">
    <property type="protein sequence ID" value="CUW08712.1"/>
    <property type="molecule type" value="Genomic_DNA"/>
</dbReference>
<comment type="caution">
    <text evidence="1">The sequence shown here is derived from an EMBL/GenBank/DDBJ whole genome shotgun (WGS) entry which is preliminary data.</text>
</comment>
<accession>A0AAN2QV44</accession>
<evidence type="ECO:0000313" key="2">
    <source>
        <dbReference type="EMBL" id="CUW16730.1"/>
    </source>
</evidence>
<dbReference type="RefSeq" id="WP_010383975.1">
    <property type="nucleotide sequence ID" value="NZ_FBSX01000022.1"/>
</dbReference>
<keyword evidence="4" id="KW-1185">Reference proteome</keyword>
<organism evidence="1 3">
    <name type="scientific">Leuconostoc inhae</name>
    <dbReference type="NCBI Taxonomy" id="178001"/>
    <lineage>
        <taxon>Bacteria</taxon>
        <taxon>Bacillati</taxon>
        <taxon>Bacillota</taxon>
        <taxon>Bacilli</taxon>
        <taxon>Lactobacillales</taxon>
        <taxon>Lactobacillaceae</taxon>
        <taxon>Leuconostoc</taxon>
    </lineage>
</organism>
<dbReference type="Proteomes" id="UP000198868">
    <property type="component" value="Unassembled WGS sequence"/>
</dbReference>
<sequence length="40" mass="4722">MVLELQNLPNSDIIPDFLDVTLKANKTRQKVITYQYHQSF</sequence>
<proteinExistence type="predicted"/>
<evidence type="ECO:0000313" key="3">
    <source>
        <dbReference type="Proteomes" id="UP000198868"/>
    </source>
</evidence>
<evidence type="ECO:0000313" key="4">
    <source>
        <dbReference type="Proteomes" id="UP000199047"/>
    </source>
</evidence>
<gene>
    <name evidence="2" type="ORF">KSL4_0560</name>
    <name evidence="1" type="ORF">PL111_0052</name>
</gene>
<dbReference type="Proteomes" id="UP000199047">
    <property type="component" value="Unassembled WGS sequence"/>
</dbReference>
<protein>
    <submittedName>
        <fullName evidence="1">Uncharacterized protein</fullName>
    </submittedName>
</protein>
<evidence type="ECO:0000313" key="1">
    <source>
        <dbReference type="EMBL" id="CUW08712.1"/>
    </source>
</evidence>
<dbReference type="AlphaFoldDB" id="A0AAN2QV44"/>
<dbReference type="EMBL" id="FBTB01000019">
    <property type="protein sequence ID" value="CUW16730.1"/>
    <property type="molecule type" value="Genomic_DNA"/>
</dbReference>